<dbReference type="PANTHER" id="PTHR10938">
    <property type="entry name" value="TRANSLATION INITIATION FACTOR IF-3"/>
    <property type="match status" value="1"/>
</dbReference>
<keyword evidence="3 4" id="KW-0648">Protein biosynthesis</keyword>
<dbReference type="eggNOG" id="COG0290">
    <property type="taxonomic scope" value="Bacteria"/>
</dbReference>
<dbReference type="GO" id="GO:0003743">
    <property type="term" value="F:translation initiation factor activity"/>
    <property type="evidence" value="ECO:0007669"/>
    <property type="project" value="UniProtKB-UniRule"/>
</dbReference>
<dbReference type="SUPFAM" id="SSF54364">
    <property type="entry name" value="Translation initiation factor IF3, N-terminal domain"/>
    <property type="match status" value="1"/>
</dbReference>
<feature type="domain" description="Translation initiation factor 3 C-terminal" evidence="6">
    <location>
        <begin position="83"/>
        <end position="167"/>
    </location>
</feature>
<name>W0E8D1_9FIRM</name>
<keyword evidence="2 4" id="KW-0396">Initiation factor</keyword>
<keyword evidence="9" id="KW-1185">Reference proteome</keyword>
<evidence type="ECO:0000313" key="9">
    <source>
        <dbReference type="Proteomes" id="UP000010847"/>
    </source>
</evidence>
<sequence length="171" mass="19863">MSKDLRINDEIRAREVRLVGEEGEQLGIVQLRDALQMAIEKSVDLVEIAPTAKPPVCKFMDYGKYKYEQAKRDKEARKKQRTTEIKEVKLRPNIEDHDFETKARNAQRFLADGDKVKVTIMFRGREVTHPELGKKLCVRLAEFCKAEANIEREPKLEGRNMIMILTPIKHD</sequence>
<dbReference type="PANTHER" id="PTHR10938:SF0">
    <property type="entry name" value="TRANSLATION INITIATION FACTOR IF-3, MITOCHONDRIAL"/>
    <property type="match status" value="1"/>
</dbReference>
<feature type="domain" description="Translation initiation factor 3 N-terminal" evidence="7">
    <location>
        <begin position="7"/>
        <end position="76"/>
    </location>
</feature>
<dbReference type="FunFam" id="3.10.20.80:FF:000001">
    <property type="entry name" value="Translation initiation factor IF-3"/>
    <property type="match status" value="1"/>
</dbReference>
<evidence type="ECO:0000256" key="2">
    <source>
        <dbReference type="ARBA" id="ARBA00022540"/>
    </source>
</evidence>
<dbReference type="HOGENOM" id="CLU_054919_3_2_9"/>
<organism evidence="8 9">
    <name type="scientific">Desulfitobacterium metallireducens DSM 15288</name>
    <dbReference type="NCBI Taxonomy" id="871968"/>
    <lineage>
        <taxon>Bacteria</taxon>
        <taxon>Bacillati</taxon>
        <taxon>Bacillota</taxon>
        <taxon>Clostridia</taxon>
        <taxon>Eubacteriales</taxon>
        <taxon>Desulfitobacteriaceae</taxon>
        <taxon>Desulfitobacterium</taxon>
    </lineage>
</organism>
<dbReference type="InterPro" id="IPR019814">
    <property type="entry name" value="Translation_initiation_fac_3_N"/>
</dbReference>
<dbReference type="FunFam" id="3.30.110.10:FF:000001">
    <property type="entry name" value="Translation initiation factor IF-3"/>
    <property type="match status" value="1"/>
</dbReference>
<gene>
    <name evidence="4" type="primary">infC</name>
    <name evidence="8" type="ORF">DESME_00620</name>
</gene>
<dbReference type="GO" id="GO:0005829">
    <property type="term" value="C:cytosol"/>
    <property type="evidence" value="ECO:0007669"/>
    <property type="project" value="TreeGrafter"/>
</dbReference>
<evidence type="ECO:0000256" key="4">
    <source>
        <dbReference type="HAMAP-Rule" id="MF_00080"/>
    </source>
</evidence>
<dbReference type="InterPro" id="IPR036788">
    <property type="entry name" value="T_IF-3_C_sf"/>
</dbReference>
<dbReference type="STRING" id="871968.DESME_00620"/>
<dbReference type="Pfam" id="PF00707">
    <property type="entry name" value="IF3_C"/>
    <property type="match status" value="1"/>
</dbReference>
<comment type="similarity">
    <text evidence="1 4">Belongs to the IF-3 family.</text>
</comment>
<dbReference type="Pfam" id="PF05198">
    <property type="entry name" value="IF3_N"/>
    <property type="match status" value="1"/>
</dbReference>
<reference evidence="8 9" key="1">
    <citation type="submission" date="2013-12" db="EMBL/GenBank/DDBJ databases">
        <authorList>
            <consortium name="DOE Joint Genome Institute"/>
            <person name="Smidt H."/>
            <person name="Huntemann M."/>
            <person name="Han J."/>
            <person name="Chen A."/>
            <person name="Kyrpides N."/>
            <person name="Mavromatis K."/>
            <person name="Markowitz V."/>
            <person name="Palaniappan K."/>
            <person name="Ivanova N."/>
            <person name="Schaumberg A."/>
            <person name="Pati A."/>
            <person name="Liolios K."/>
            <person name="Nordberg H.P."/>
            <person name="Cantor M.N."/>
            <person name="Hua S.X."/>
            <person name="Woyke T."/>
        </authorList>
    </citation>
    <scope>NUCLEOTIDE SEQUENCE [LARGE SCALE GENOMIC DNA]</scope>
    <source>
        <strain evidence="9">DSM 15288</strain>
    </source>
</reference>
<dbReference type="AlphaFoldDB" id="W0E8D1"/>
<comment type="subunit">
    <text evidence="4">Monomer.</text>
</comment>
<comment type="subcellular location">
    <subcellularLocation>
        <location evidence="4">Cytoplasm</location>
    </subcellularLocation>
</comment>
<dbReference type="GO" id="GO:0032790">
    <property type="term" value="P:ribosome disassembly"/>
    <property type="evidence" value="ECO:0007669"/>
    <property type="project" value="TreeGrafter"/>
</dbReference>
<evidence type="ECO:0000256" key="5">
    <source>
        <dbReference type="NCBIfam" id="TIGR00168"/>
    </source>
</evidence>
<dbReference type="GO" id="GO:0043022">
    <property type="term" value="F:ribosome binding"/>
    <property type="evidence" value="ECO:0007669"/>
    <property type="project" value="UniProtKB-ARBA"/>
</dbReference>
<evidence type="ECO:0000259" key="7">
    <source>
        <dbReference type="Pfam" id="PF05198"/>
    </source>
</evidence>
<dbReference type="SUPFAM" id="SSF55200">
    <property type="entry name" value="Translation initiation factor IF3, C-terminal domain"/>
    <property type="match status" value="1"/>
</dbReference>
<dbReference type="HAMAP" id="MF_00080">
    <property type="entry name" value="IF_3"/>
    <property type="match status" value="1"/>
</dbReference>
<evidence type="ECO:0000313" key="8">
    <source>
        <dbReference type="EMBL" id="AHF05763.1"/>
    </source>
</evidence>
<dbReference type="KEGG" id="dmt:DESME_00620"/>
<dbReference type="InterPro" id="IPR001288">
    <property type="entry name" value="Translation_initiation_fac_3"/>
</dbReference>
<dbReference type="Gene3D" id="3.10.20.80">
    <property type="entry name" value="Translation initiation factor 3 (IF-3), N-terminal domain"/>
    <property type="match status" value="1"/>
</dbReference>
<dbReference type="EMBL" id="CP007032">
    <property type="protein sequence ID" value="AHF05763.1"/>
    <property type="molecule type" value="Genomic_DNA"/>
</dbReference>
<dbReference type="NCBIfam" id="TIGR00168">
    <property type="entry name" value="infC"/>
    <property type="match status" value="1"/>
</dbReference>
<evidence type="ECO:0000256" key="3">
    <source>
        <dbReference type="ARBA" id="ARBA00022917"/>
    </source>
</evidence>
<keyword evidence="4" id="KW-0963">Cytoplasm</keyword>
<proteinExistence type="inferred from homology"/>
<dbReference type="GO" id="GO:0016020">
    <property type="term" value="C:membrane"/>
    <property type="evidence" value="ECO:0007669"/>
    <property type="project" value="TreeGrafter"/>
</dbReference>
<dbReference type="Proteomes" id="UP000010847">
    <property type="component" value="Chromosome"/>
</dbReference>
<dbReference type="InterPro" id="IPR019815">
    <property type="entry name" value="Translation_initiation_fac_3_C"/>
</dbReference>
<evidence type="ECO:0000256" key="1">
    <source>
        <dbReference type="ARBA" id="ARBA00005439"/>
    </source>
</evidence>
<comment type="function">
    <text evidence="4">IF-3 binds to the 30S ribosomal subunit and shifts the equilibrium between 70S ribosomes and their 50S and 30S subunits in favor of the free subunits, thus enhancing the availability of 30S subunits on which protein synthesis initiation begins.</text>
</comment>
<evidence type="ECO:0000259" key="6">
    <source>
        <dbReference type="Pfam" id="PF00707"/>
    </source>
</evidence>
<protein>
    <recommendedName>
        <fullName evidence="4 5">Translation initiation factor IF-3</fullName>
    </recommendedName>
</protein>
<accession>W0E8D1</accession>
<dbReference type="InterPro" id="IPR036787">
    <property type="entry name" value="T_IF-3_N_sf"/>
</dbReference>
<dbReference type="Gene3D" id="3.30.110.10">
    <property type="entry name" value="Translation initiation factor 3 (IF-3), C-terminal domain"/>
    <property type="match status" value="1"/>
</dbReference>